<comment type="caution">
    <text evidence="1">The sequence shown here is derived from an EMBL/GenBank/DDBJ whole genome shotgun (WGS) entry which is preliminary data.</text>
</comment>
<protein>
    <submittedName>
        <fullName evidence="1">Uncharacterized protein</fullName>
    </submittedName>
</protein>
<proteinExistence type="predicted"/>
<dbReference type="AlphaFoldDB" id="A0A832T9N9"/>
<dbReference type="EMBL" id="DUJS01000004">
    <property type="protein sequence ID" value="HII70675.1"/>
    <property type="molecule type" value="Genomic_DNA"/>
</dbReference>
<name>A0A832T9N9_9EURY</name>
<evidence type="ECO:0000313" key="1">
    <source>
        <dbReference type="EMBL" id="HII70675.1"/>
    </source>
</evidence>
<dbReference type="GeneID" id="43496545"/>
<reference evidence="1" key="1">
    <citation type="journal article" date="2020" name="bioRxiv">
        <title>A rank-normalized archaeal taxonomy based on genome phylogeny resolves widespread incomplete and uneven classifications.</title>
        <authorList>
            <person name="Rinke C."/>
            <person name="Chuvochina M."/>
            <person name="Mussig A.J."/>
            <person name="Chaumeil P.-A."/>
            <person name="Waite D.W."/>
            <person name="Whitman W.B."/>
            <person name="Parks D.H."/>
            <person name="Hugenholtz P."/>
        </authorList>
    </citation>
    <scope>NUCLEOTIDE SEQUENCE</scope>
    <source>
        <strain evidence="1">UBA8853</strain>
    </source>
</reference>
<dbReference type="Proteomes" id="UP000619545">
    <property type="component" value="Unassembled WGS sequence"/>
</dbReference>
<evidence type="ECO:0000313" key="2">
    <source>
        <dbReference type="Proteomes" id="UP000619545"/>
    </source>
</evidence>
<accession>A0A832T9N9</accession>
<gene>
    <name evidence="1" type="ORF">HA336_05525</name>
</gene>
<dbReference type="RefSeq" id="WP_011018556.1">
    <property type="nucleotide sequence ID" value="NZ_DUJS01000004.1"/>
</dbReference>
<organism evidence="1 2">
    <name type="scientific">Methanopyrus kandleri</name>
    <dbReference type="NCBI Taxonomy" id="2320"/>
    <lineage>
        <taxon>Archaea</taxon>
        <taxon>Methanobacteriati</taxon>
        <taxon>Methanobacteriota</taxon>
        <taxon>Methanomada group</taxon>
        <taxon>Methanopyri</taxon>
        <taxon>Methanopyrales</taxon>
        <taxon>Methanopyraceae</taxon>
        <taxon>Methanopyrus</taxon>
    </lineage>
</organism>
<sequence>MIWPDLTLGTARITGTTSGTHNVRAVRDRLWAGLMLCTNRRPVIALAYVEALKVL</sequence>